<dbReference type="Pfam" id="PF12277">
    <property type="entry name" value="DUF3618"/>
    <property type="match status" value="1"/>
</dbReference>
<keyword evidence="1" id="KW-0812">Transmembrane</keyword>
<keyword evidence="1" id="KW-1133">Transmembrane helix</keyword>
<evidence type="ECO:0000313" key="2">
    <source>
        <dbReference type="EMBL" id="GAB97751.1"/>
    </source>
</evidence>
<organism evidence="2 3">
    <name type="scientific">Kineosphaera limosa NBRC 100340</name>
    <dbReference type="NCBI Taxonomy" id="1184609"/>
    <lineage>
        <taxon>Bacteria</taxon>
        <taxon>Bacillati</taxon>
        <taxon>Actinomycetota</taxon>
        <taxon>Actinomycetes</taxon>
        <taxon>Micrococcales</taxon>
        <taxon>Dermatophilaceae</taxon>
        <taxon>Kineosphaera</taxon>
    </lineage>
</organism>
<protein>
    <recommendedName>
        <fullName evidence="4">DUF3618 domain-containing protein</fullName>
    </recommendedName>
</protein>
<reference evidence="2 3" key="1">
    <citation type="submission" date="2012-08" db="EMBL/GenBank/DDBJ databases">
        <title>Whole genome shotgun sequence of Kineosphaera limosa NBRC 100340.</title>
        <authorList>
            <person name="Yoshida I."/>
            <person name="Isaki S."/>
            <person name="Hosoyama A."/>
            <person name="Tsuchikane K."/>
            <person name="Katsumata H."/>
            <person name="Ando Y."/>
            <person name="Ohji S."/>
            <person name="Hamada M."/>
            <person name="Tamura T."/>
            <person name="Yamazoe A."/>
            <person name="Yamazaki S."/>
            <person name="Fujita N."/>
        </authorList>
    </citation>
    <scope>NUCLEOTIDE SEQUENCE [LARGE SCALE GENOMIC DNA]</scope>
    <source>
        <strain evidence="2 3">NBRC 100340</strain>
    </source>
</reference>
<gene>
    <name evidence="2" type="ORF">KILIM_080_00220</name>
</gene>
<dbReference type="InterPro" id="IPR022062">
    <property type="entry name" value="DUF3618"/>
</dbReference>
<accession>K6WV78</accession>
<dbReference type="EMBL" id="BAHD01000080">
    <property type="protein sequence ID" value="GAB97751.1"/>
    <property type="molecule type" value="Genomic_DNA"/>
</dbReference>
<dbReference type="Proteomes" id="UP000008366">
    <property type="component" value="Unassembled WGS sequence"/>
</dbReference>
<dbReference type="RefSeq" id="WP_006594283.1">
    <property type="nucleotide sequence ID" value="NZ_BAHD01000080.1"/>
</dbReference>
<evidence type="ECO:0000313" key="3">
    <source>
        <dbReference type="Proteomes" id="UP000008366"/>
    </source>
</evidence>
<feature type="transmembrane region" description="Helical" evidence="1">
    <location>
        <begin position="66"/>
        <end position="83"/>
    </location>
</feature>
<keyword evidence="3" id="KW-1185">Reference proteome</keyword>
<dbReference type="eggNOG" id="ENOG503294N">
    <property type="taxonomic scope" value="Bacteria"/>
</dbReference>
<name>K6WV78_9MICO</name>
<sequence length="87" mass="9302">MAPQDNASAAQIEKNIEQARARLTATVDELAYRVTPANVAKRTMAQAKSAFDSATRTPEGEVRYEVVAPVALAVVGLAALAIYRRVS</sequence>
<evidence type="ECO:0008006" key="4">
    <source>
        <dbReference type="Google" id="ProtNLM"/>
    </source>
</evidence>
<proteinExistence type="predicted"/>
<comment type="caution">
    <text evidence="2">The sequence shown here is derived from an EMBL/GenBank/DDBJ whole genome shotgun (WGS) entry which is preliminary data.</text>
</comment>
<dbReference type="AlphaFoldDB" id="K6WV78"/>
<dbReference type="OrthoDB" id="5149496at2"/>
<keyword evidence="1" id="KW-0472">Membrane</keyword>
<evidence type="ECO:0000256" key="1">
    <source>
        <dbReference type="SAM" id="Phobius"/>
    </source>
</evidence>